<accession>A0A412YZ11</accession>
<dbReference type="RefSeq" id="WP_002571936.1">
    <property type="nucleotide sequence ID" value="NZ_CAUHGS010000020.1"/>
</dbReference>
<protein>
    <submittedName>
        <fullName evidence="1">Uncharacterized protein</fullName>
    </submittedName>
</protein>
<sequence>MATSKLVKTNEKIAEALTEVFFNIEHSVVDRYTKIEDTFVETYLVKEGETTAEAKERLLQERAQRERAQREG</sequence>
<reference evidence="1 2" key="1">
    <citation type="submission" date="2018-08" db="EMBL/GenBank/DDBJ databases">
        <title>A genome reference for cultivated species of the human gut microbiota.</title>
        <authorList>
            <person name="Zou Y."/>
            <person name="Xue W."/>
            <person name="Luo G."/>
        </authorList>
    </citation>
    <scope>NUCLEOTIDE SEQUENCE [LARGE SCALE GENOMIC DNA]</scope>
    <source>
        <strain evidence="1 2">AF14-18</strain>
    </source>
</reference>
<name>A0A412YZ11_9FIRM</name>
<evidence type="ECO:0000313" key="1">
    <source>
        <dbReference type="EMBL" id="RGV72888.1"/>
    </source>
</evidence>
<evidence type="ECO:0000313" key="2">
    <source>
        <dbReference type="Proteomes" id="UP000284543"/>
    </source>
</evidence>
<comment type="caution">
    <text evidence="1">The sequence shown here is derived from an EMBL/GenBank/DDBJ whole genome shotgun (WGS) entry which is preliminary data.</text>
</comment>
<proteinExistence type="predicted"/>
<organism evidence="1 2">
    <name type="scientific">Enterocloster bolteae</name>
    <dbReference type="NCBI Taxonomy" id="208479"/>
    <lineage>
        <taxon>Bacteria</taxon>
        <taxon>Bacillati</taxon>
        <taxon>Bacillota</taxon>
        <taxon>Clostridia</taxon>
        <taxon>Lachnospirales</taxon>
        <taxon>Lachnospiraceae</taxon>
        <taxon>Enterocloster</taxon>
    </lineage>
</organism>
<dbReference type="EMBL" id="QRZM01000012">
    <property type="protein sequence ID" value="RGV72888.1"/>
    <property type="molecule type" value="Genomic_DNA"/>
</dbReference>
<dbReference type="Proteomes" id="UP000284543">
    <property type="component" value="Unassembled WGS sequence"/>
</dbReference>
<gene>
    <name evidence="1" type="ORF">DWW02_23105</name>
</gene>
<dbReference type="AlphaFoldDB" id="A0A412YZ11"/>